<comment type="caution">
    <text evidence="1">The sequence shown here is derived from an EMBL/GenBank/DDBJ whole genome shotgun (WGS) entry which is preliminary data.</text>
</comment>
<dbReference type="SUPFAM" id="SSF56219">
    <property type="entry name" value="DNase I-like"/>
    <property type="match status" value="1"/>
</dbReference>
<evidence type="ECO:0000313" key="2">
    <source>
        <dbReference type="Proteomes" id="UP001443914"/>
    </source>
</evidence>
<accession>A0AAW1IG34</accession>
<evidence type="ECO:0000313" key="1">
    <source>
        <dbReference type="EMBL" id="KAK9688834.1"/>
    </source>
</evidence>
<dbReference type="Gene3D" id="3.60.10.10">
    <property type="entry name" value="Endonuclease/exonuclease/phosphatase"/>
    <property type="match status" value="1"/>
</dbReference>
<reference evidence="1" key="1">
    <citation type="submission" date="2024-03" db="EMBL/GenBank/DDBJ databases">
        <title>WGS assembly of Saponaria officinalis var. Norfolk2.</title>
        <authorList>
            <person name="Jenkins J."/>
            <person name="Shu S."/>
            <person name="Grimwood J."/>
            <person name="Barry K."/>
            <person name="Goodstein D."/>
            <person name="Schmutz J."/>
            <person name="Leebens-Mack J."/>
            <person name="Osbourn A."/>
        </authorList>
    </citation>
    <scope>NUCLEOTIDE SEQUENCE [LARGE SCALE GENOMIC DNA]</scope>
    <source>
        <strain evidence="1">JIC</strain>
    </source>
</reference>
<dbReference type="PANTHER" id="PTHR33710">
    <property type="entry name" value="BNAC02G09200D PROTEIN"/>
    <property type="match status" value="1"/>
</dbReference>
<dbReference type="Proteomes" id="UP001443914">
    <property type="component" value="Unassembled WGS sequence"/>
</dbReference>
<dbReference type="EMBL" id="JBDFQZ010000009">
    <property type="protein sequence ID" value="KAK9688834.1"/>
    <property type="molecule type" value="Genomic_DNA"/>
</dbReference>
<dbReference type="AlphaFoldDB" id="A0AAW1IG34"/>
<name>A0AAW1IG34_SAPOF</name>
<protein>
    <submittedName>
        <fullName evidence="1">Uncharacterized protein</fullName>
    </submittedName>
</protein>
<gene>
    <name evidence="1" type="ORF">RND81_09G014400</name>
</gene>
<dbReference type="InterPro" id="IPR036691">
    <property type="entry name" value="Endo/exonu/phosph_ase_sf"/>
</dbReference>
<organism evidence="1 2">
    <name type="scientific">Saponaria officinalis</name>
    <name type="common">Common soapwort</name>
    <name type="synonym">Lychnis saponaria</name>
    <dbReference type="NCBI Taxonomy" id="3572"/>
    <lineage>
        <taxon>Eukaryota</taxon>
        <taxon>Viridiplantae</taxon>
        <taxon>Streptophyta</taxon>
        <taxon>Embryophyta</taxon>
        <taxon>Tracheophyta</taxon>
        <taxon>Spermatophyta</taxon>
        <taxon>Magnoliopsida</taxon>
        <taxon>eudicotyledons</taxon>
        <taxon>Gunneridae</taxon>
        <taxon>Pentapetalae</taxon>
        <taxon>Caryophyllales</taxon>
        <taxon>Caryophyllaceae</taxon>
        <taxon>Caryophylleae</taxon>
        <taxon>Saponaria</taxon>
    </lineage>
</organism>
<keyword evidence="2" id="KW-1185">Reference proteome</keyword>
<sequence length="263" mass="30685">MGAERDSLWLGLEALIPAGPWVIAGDFNNILLSTERIGVSVHFYEFSRFQRCVNNCGLRDLKSIGQFFTWNNKQEGTQKVMTKIDRALRNGDWGDECPDSYAEFLPEGTYNHSPCIIHWGGCEQRKRAPFKFFTMWTLHPNYEAVVRRQWAIDVPGWLMYRVVKKLKGLKNPLRKLNRDGFSEIEQKDGISLHALMEIQKRVDKRLCDVQLQQLERQLAGVCNQLQQAKWAFLRQKSKVEWLCNAYENTAHFHGSIKERRSHN</sequence>
<dbReference type="PANTHER" id="PTHR33710:SF81">
    <property type="entry name" value="ENDONUCLEASE_EXONUCLEASE_PHOSPHATASE DOMAIN-CONTAINING PROTEIN"/>
    <property type="match status" value="1"/>
</dbReference>
<proteinExistence type="predicted"/>